<feature type="domain" description="SGTA homodimerisation" evidence="6">
    <location>
        <begin position="7"/>
        <end position="65"/>
    </location>
</feature>
<name>A0A0T6B3U9_9SCAR</name>
<comment type="caution">
    <text evidence="7">The sequence shown here is derived from an EMBL/GenBank/DDBJ whole genome shotgun (WGS) entry which is preliminary data.</text>
</comment>
<gene>
    <name evidence="7" type="ORF">AMK59_3619</name>
</gene>
<dbReference type="SMART" id="SM00028">
    <property type="entry name" value="TPR"/>
    <property type="match status" value="3"/>
</dbReference>
<feature type="compositionally biased region" description="Low complexity" evidence="5">
    <location>
        <begin position="293"/>
        <end position="306"/>
    </location>
</feature>
<feature type="repeat" description="TPR" evidence="4">
    <location>
        <begin position="145"/>
        <end position="178"/>
    </location>
</feature>
<dbReference type="GO" id="GO:0016020">
    <property type="term" value="C:membrane"/>
    <property type="evidence" value="ECO:0007669"/>
    <property type="project" value="TreeGrafter"/>
</dbReference>
<dbReference type="PROSITE" id="PS50005">
    <property type="entry name" value="TPR"/>
    <property type="match status" value="2"/>
</dbReference>
<proteinExistence type="inferred from homology"/>
<dbReference type="EMBL" id="LJIG01009958">
    <property type="protein sequence ID" value="KRT82040.1"/>
    <property type="molecule type" value="Genomic_DNA"/>
</dbReference>
<dbReference type="InterPro" id="IPR019734">
    <property type="entry name" value="TPR_rpt"/>
</dbReference>
<dbReference type="GO" id="GO:0006620">
    <property type="term" value="P:post-translational protein targeting to endoplasmic reticulum membrane"/>
    <property type="evidence" value="ECO:0007669"/>
    <property type="project" value="TreeGrafter"/>
</dbReference>
<evidence type="ECO:0000256" key="4">
    <source>
        <dbReference type="PROSITE-ProRule" id="PRU00339"/>
    </source>
</evidence>
<dbReference type="Proteomes" id="UP000051574">
    <property type="component" value="Unassembled WGS sequence"/>
</dbReference>
<dbReference type="OrthoDB" id="2335338at2759"/>
<evidence type="ECO:0000256" key="2">
    <source>
        <dbReference type="ARBA" id="ARBA00022737"/>
    </source>
</evidence>
<keyword evidence="3 4" id="KW-0802">TPR repeat</keyword>
<feature type="repeat" description="TPR" evidence="4">
    <location>
        <begin position="78"/>
        <end position="111"/>
    </location>
</feature>
<organism evidence="7 8">
    <name type="scientific">Oryctes borbonicus</name>
    <dbReference type="NCBI Taxonomy" id="1629725"/>
    <lineage>
        <taxon>Eukaryota</taxon>
        <taxon>Metazoa</taxon>
        <taxon>Ecdysozoa</taxon>
        <taxon>Arthropoda</taxon>
        <taxon>Hexapoda</taxon>
        <taxon>Insecta</taxon>
        <taxon>Pterygota</taxon>
        <taxon>Neoptera</taxon>
        <taxon>Endopterygota</taxon>
        <taxon>Coleoptera</taxon>
        <taxon>Polyphaga</taxon>
        <taxon>Scarabaeiformia</taxon>
        <taxon>Scarabaeidae</taxon>
        <taxon>Dynastinae</taxon>
        <taxon>Oryctes</taxon>
    </lineage>
</organism>
<protein>
    <submittedName>
        <fullName evidence="7">Tetratricopeptide repeat-containing protein</fullName>
    </submittedName>
</protein>
<dbReference type="Gene3D" id="1.20.5.420">
    <property type="entry name" value="Immunoglobulin FC, subunit C"/>
    <property type="match status" value="1"/>
</dbReference>
<sequence>MSKEKGDIVKSILRFIRDEIESSKLDMDQKESLEVAKQCLESTYEMDSADTAVYTEATNLFSLFNVNTEVNEEAARIAEELKVRGNNYMKMGQYSEALDIYTEAINLNPKNHVFYCNRAAAYSRLEKHWNAISDCKESIKLQPTAKAYGRLGVAYSNMNMYQEARDAYLKAHELDSSNATYEQNLKLADELLASQPSSGSQAAASALPNPNAINFNNFLNNPALISTASQMLSDPAFVNMVSGLMSTGPNGDPNIDGFLSVTQQLAQQIQAANSNLIESLRQSMTGPNSGSSGDNPQQDPGPQNNQ</sequence>
<evidence type="ECO:0000256" key="1">
    <source>
        <dbReference type="ARBA" id="ARBA00008175"/>
    </source>
</evidence>
<dbReference type="PROSITE" id="PS50293">
    <property type="entry name" value="TPR_REGION"/>
    <property type="match status" value="1"/>
</dbReference>
<evidence type="ECO:0000313" key="7">
    <source>
        <dbReference type="EMBL" id="KRT82040.1"/>
    </source>
</evidence>
<dbReference type="PANTHER" id="PTHR45831:SF2">
    <property type="entry name" value="LD24721P"/>
    <property type="match status" value="1"/>
</dbReference>
<comment type="similarity">
    <text evidence="1">Belongs to the SGT family.</text>
</comment>
<evidence type="ECO:0000256" key="3">
    <source>
        <dbReference type="ARBA" id="ARBA00022803"/>
    </source>
</evidence>
<dbReference type="Gene3D" id="1.25.40.10">
    <property type="entry name" value="Tetratricopeptide repeat domain"/>
    <property type="match status" value="1"/>
</dbReference>
<dbReference type="InterPro" id="IPR047150">
    <property type="entry name" value="SGT"/>
</dbReference>
<evidence type="ECO:0000313" key="8">
    <source>
        <dbReference type="Proteomes" id="UP000051574"/>
    </source>
</evidence>
<evidence type="ECO:0000256" key="5">
    <source>
        <dbReference type="SAM" id="MobiDB-lite"/>
    </source>
</evidence>
<dbReference type="Pfam" id="PF13414">
    <property type="entry name" value="TPR_11"/>
    <property type="match status" value="1"/>
</dbReference>
<dbReference type="Pfam" id="PF16546">
    <property type="entry name" value="SGTA_dimer"/>
    <property type="match status" value="1"/>
</dbReference>
<dbReference type="Pfam" id="PF00515">
    <property type="entry name" value="TPR_1"/>
    <property type="match status" value="1"/>
</dbReference>
<dbReference type="GO" id="GO:0072380">
    <property type="term" value="C:TRC complex"/>
    <property type="evidence" value="ECO:0007669"/>
    <property type="project" value="TreeGrafter"/>
</dbReference>
<feature type="compositionally biased region" description="Polar residues" evidence="5">
    <location>
        <begin position="280"/>
        <end position="292"/>
    </location>
</feature>
<dbReference type="AlphaFoldDB" id="A0A0T6B3U9"/>
<keyword evidence="2" id="KW-0677">Repeat</keyword>
<evidence type="ECO:0000259" key="6">
    <source>
        <dbReference type="Pfam" id="PF16546"/>
    </source>
</evidence>
<dbReference type="GO" id="GO:0060090">
    <property type="term" value="F:molecular adaptor activity"/>
    <property type="evidence" value="ECO:0007669"/>
    <property type="project" value="TreeGrafter"/>
</dbReference>
<dbReference type="PANTHER" id="PTHR45831">
    <property type="entry name" value="LD24721P"/>
    <property type="match status" value="1"/>
</dbReference>
<keyword evidence="8" id="KW-1185">Reference proteome</keyword>
<accession>A0A0T6B3U9</accession>
<dbReference type="SUPFAM" id="SSF48452">
    <property type="entry name" value="TPR-like"/>
    <property type="match status" value="1"/>
</dbReference>
<reference evidence="7 8" key="1">
    <citation type="submission" date="2015-09" db="EMBL/GenBank/DDBJ databases">
        <title>Draft genome of the scarab beetle Oryctes borbonicus.</title>
        <authorList>
            <person name="Meyer J.M."/>
            <person name="Markov G.V."/>
            <person name="Baskaran P."/>
            <person name="Herrmann M."/>
            <person name="Sommer R.J."/>
            <person name="Roedelsperger C."/>
        </authorList>
    </citation>
    <scope>NUCLEOTIDE SEQUENCE [LARGE SCALE GENOMIC DNA]</scope>
    <source>
        <strain evidence="7">OB123</strain>
        <tissue evidence="7">Whole animal</tissue>
    </source>
</reference>
<feature type="region of interest" description="Disordered" evidence="5">
    <location>
        <begin position="280"/>
        <end position="306"/>
    </location>
</feature>
<dbReference type="InterPro" id="IPR032374">
    <property type="entry name" value="SGTA_dimer"/>
</dbReference>
<dbReference type="InterPro" id="IPR011990">
    <property type="entry name" value="TPR-like_helical_dom_sf"/>
</dbReference>